<sequence length="205" mass="23296">MAPYFLRVCGVFWVMLGTCFVVTVSEKATRIRFIAARWGSQVSFRCVSSSPANWYKETEKGKHQEMVNTSRVQVLRNESLVLMHISKIQLTDNGIYFCENNKTRISRQQCCGTELRVMGISTFQQVQNRNTLKDAIIVIQTLLIVLFVSVPVFLTMGKGDGKDESAEDHTYEGLAVELADTYEDICTYQDRVTDKWNLGESPGEE</sequence>
<reference evidence="3" key="1">
    <citation type="submission" date="2022-12" db="EMBL/GenBank/DDBJ databases">
        <authorList>
            <person name="Alioto T."/>
            <person name="Alioto T."/>
            <person name="Gomez Garrido J."/>
        </authorList>
    </citation>
    <scope>NUCLEOTIDE SEQUENCE</scope>
</reference>
<dbReference type="EMBL" id="OX395138">
    <property type="protein sequence ID" value="CAI5789882.1"/>
    <property type="molecule type" value="Genomic_DNA"/>
</dbReference>
<accession>A0AA35L5Z2</accession>
<keyword evidence="3" id="KW-0675">Receptor</keyword>
<dbReference type="AlphaFoldDB" id="A0AA35L5Z2"/>
<evidence type="ECO:0000313" key="4">
    <source>
        <dbReference type="Proteomes" id="UP001178461"/>
    </source>
</evidence>
<dbReference type="InterPro" id="IPR036179">
    <property type="entry name" value="Ig-like_dom_sf"/>
</dbReference>
<dbReference type="SUPFAM" id="SSF48726">
    <property type="entry name" value="Immunoglobulin"/>
    <property type="match status" value="1"/>
</dbReference>
<keyword evidence="2" id="KW-0812">Transmembrane</keyword>
<evidence type="ECO:0000256" key="2">
    <source>
        <dbReference type="SAM" id="Phobius"/>
    </source>
</evidence>
<dbReference type="InterPro" id="IPR013783">
    <property type="entry name" value="Ig-like_fold"/>
</dbReference>
<evidence type="ECO:0000313" key="3">
    <source>
        <dbReference type="EMBL" id="CAI5789882.1"/>
    </source>
</evidence>
<keyword evidence="4" id="KW-1185">Reference proteome</keyword>
<dbReference type="PANTHER" id="PTHR14334">
    <property type="entry name" value="B-CELL ANTIGEN RECEPTOR COMPLEX-ASSOCIATED PROTEIN"/>
    <property type="match status" value="1"/>
</dbReference>
<name>A0AA35L5Z2_9SAUR</name>
<evidence type="ECO:0000256" key="1">
    <source>
        <dbReference type="ARBA" id="ARBA00023319"/>
    </source>
</evidence>
<feature type="transmembrane region" description="Helical" evidence="2">
    <location>
        <begin position="6"/>
        <end position="24"/>
    </location>
</feature>
<dbReference type="PANTHER" id="PTHR14334:SF2">
    <property type="entry name" value="B-CELL ANTIGEN RECEPTOR COMPLEX-ASSOCIATED PROTEIN BETA CHAIN"/>
    <property type="match status" value="1"/>
</dbReference>
<keyword evidence="2" id="KW-1133">Transmembrane helix</keyword>
<dbReference type="GO" id="GO:0050853">
    <property type="term" value="P:B cell receptor signaling pathway"/>
    <property type="evidence" value="ECO:0007669"/>
    <property type="project" value="TreeGrafter"/>
</dbReference>
<keyword evidence="2" id="KW-0472">Membrane</keyword>
<organism evidence="3 4">
    <name type="scientific">Podarcis lilfordi</name>
    <name type="common">Lilford's wall lizard</name>
    <dbReference type="NCBI Taxonomy" id="74358"/>
    <lineage>
        <taxon>Eukaryota</taxon>
        <taxon>Metazoa</taxon>
        <taxon>Chordata</taxon>
        <taxon>Craniata</taxon>
        <taxon>Vertebrata</taxon>
        <taxon>Euteleostomi</taxon>
        <taxon>Lepidosauria</taxon>
        <taxon>Squamata</taxon>
        <taxon>Bifurcata</taxon>
        <taxon>Unidentata</taxon>
        <taxon>Episquamata</taxon>
        <taxon>Laterata</taxon>
        <taxon>Lacertibaenia</taxon>
        <taxon>Lacertidae</taxon>
        <taxon>Podarcis</taxon>
    </lineage>
</organism>
<feature type="transmembrane region" description="Helical" evidence="2">
    <location>
        <begin position="135"/>
        <end position="154"/>
    </location>
</feature>
<keyword evidence="1" id="KW-0393">Immunoglobulin domain</keyword>
<gene>
    <name evidence="3" type="ORF">PODLI_1B015195</name>
</gene>
<dbReference type="Proteomes" id="UP001178461">
    <property type="component" value="Chromosome 13"/>
</dbReference>
<protein>
    <submittedName>
        <fullName evidence="3">B-cell antigen receptor complex-associated protein beta chain</fullName>
    </submittedName>
</protein>
<dbReference type="GO" id="GO:0030183">
    <property type="term" value="P:B cell differentiation"/>
    <property type="evidence" value="ECO:0007669"/>
    <property type="project" value="TreeGrafter"/>
</dbReference>
<proteinExistence type="predicted"/>
<dbReference type="Gene3D" id="2.60.40.10">
    <property type="entry name" value="Immunoglobulins"/>
    <property type="match status" value="1"/>
</dbReference>
<dbReference type="GO" id="GO:0019815">
    <property type="term" value="C:B cell receptor complex"/>
    <property type="evidence" value="ECO:0007669"/>
    <property type="project" value="TreeGrafter"/>
</dbReference>
<dbReference type="GO" id="GO:0009897">
    <property type="term" value="C:external side of plasma membrane"/>
    <property type="evidence" value="ECO:0007669"/>
    <property type="project" value="TreeGrafter"/>
</dbReference>